<dbReference type="Proteomes" id="UP000199073">
    <property type="component" value="Unassembled WGS sequence"/>
</dbReference>
<gene>
    <name evidence="2" type="ORF">SAMN05660330_00930</name>
</gene>
<keyword evidence="3" id="KW-1185">Reference proteome</keyword>
<sequence>MAIFNRNNPQKGSGRMRGMCRRTGELPIKGVGSGRMKGGQKSRQNRDEDYGENRNQQKRMVRERARIFQREDKDGPEDLEELKRLYQDTQARLEALGERIAYLEGGK</sequence>
<proteinExistence type="predicted"/>
<accession>A0A1H0M0D6</accession>
<evidence type="ECO:0000313" key="3">
    <source>
        <dbReference type="Proteomes" id="UP000199073"/>
    </source>
</evidence>
<dbReference type="AlphaFoldDB" id="A0A1H0M0D6"/>
<feature type="compositionally biased region" description="Polar residues" evidence="1">
    <location>
        <begin position="1"/>
        <end position="11"/>
    </location>
</feature>
<reference evidence="2 3" key="1">
    <citation type="submission" date="2016-10" db="EMBL/GenBank/DDBJ databases">
        <authorList>
            <person name="de Groot N.N."/>
        </authorList>
    </citation>
    <scope>NUCLEOTIDE SEQUENCE [LARGE SCALE GENOMIC DNA]</scope>
    <source>
        <strain evidence="2 3">DSM 12130</strain>
    </source>
</reference>
<dbReference type="EMBL" id="FNJI01000005">
    <property type="protein sequence ID" value="SDO73845.1"/>
    <property type="molecule type" value="Genomic_DNA"/>
</dbReference>
<evidence type="ECO:0000313" key="2">
    <source>
        <dbReference type="EMBL" id="SDO73845.1"/>
    </source>
</evidence>
<protein>
    <submittedName>
        <fullName evidence="2">Uncharacterized protein</fullName>
    </submittedName>
</protein>
<name>A0A1H0M0D6_9BACT</name>
<dbReference type="RefSeq" id="WP_092220258.1">
    <property type="nucleotide sequence ID" value="NZ_FNJI01000005.1"/>
</dbReference>
<feature type="region of interest" description="Disordered" evidence="1">
    <location>
        <begin position="1"/>
        <end position="62"/>
    </location>
</feature>
<dbReference type="STRING" id="91360.SAMN05660330_00930"/>
<evidence type="ECO:0000256" key="1">
    <source>
        <dbReference type="SAM" id="MobiDB-lite"/>
    </source>
</evidence>
<organism evidence="2 3">
    <name type="scientific">Desulforhopalus singaporensis</name>
    <dbReference type="NCBI Taxonomy" id="91360"/>
    <lineage>
        <taxon>Bacteria</taxon>
        <taxon>Pseudomonadati</taxon>
        <taxon>Thermodesulfobacteriota</taxon>
        <taxon>Desulfobulbia</taxon>
        <taxon>Desulfobulbales</taxon>
        <taxon>Desulfocapsaceae</taxon>
        <taxon>Desulforhopalus</taxon>
    </lineage>
</organism>